<evidence type="ECO:0000313" key="2">
    <source>
        <dbReference type="EMBL" id="KTE90450.1"/>
    </source>
</evidence>
<dbReference type="Proteomes" id="UP000054623">
    <property type="component" value="Unassembled WGS sequence"/>
</dbReference>
<proteinExistence type="predicted"/>
<dbReference type="RefSeq" id="WP_005814347.1">
    <property type="nucleotide sequence ID" value="NZ_CABKQQ010000051.1"/>
</dbReference>
<name>A0A098AZJ4_DESHA</name>
<accession>A0A098AZJ4</accession>
<organism evidence="1">
    <name type="scientific">Desulfitobacterium hafniense</name>
    <name type="common">Desulfitobacterium frappieri</name>
    <dbReference type="NCBI Taxonomy" id="49338"/>
    <lineage>
        <taxon>Bacteria</taxon>
        <taxon>Bacillati</taxon>
        <taxon>Bacillota</taxon>
        <taxon>Clostridia</taxon>
        <taxon>Eubacteriales</taxon>
        <taxon>Desulfitobacteriaceae</taxon>
        <taxon>Desulfitobacterium</taxon>
    </lineage>
</organism>
<dbReference type="PATRIC" id="fig|49338.4.peg.1255"/>
<reference evidence="1" key="1">
    <citation type="submission" date="2014-07" db="EMBL/GenBank/DDBJ databases">
        <authorList>
            <person name="Hornung V.Bastian."/>
        </authorList>
    </citation>
    <scope>NUCLEOTIDE SEQUENCE</scope>
    <source>
        <strain evidence="1">PCE-S</strain>
    </source>
</reference>
<dbReference type="EMBL" id="LOCK01000039">
    <property type="protein sequence ID" value="KTE90450.1"/>
    <property type="molecule type" value="Genomic_DNA"/>
</dbReference>
<evidence type="ECO:0000313" key="1">
    <source>
        <dbReference type="EMBL" id="CDX01046.1"/>
    </source>
</evidence>
<evidence type="ECO:0000313" key="3">
    <source>
        <dbReference type="Proteomes" id="UP000054623"/>
    </source>
</evidence>
<dbReference type="AlphaFoldDB" id="A0A098AZJ4"/>
<dbReference type="OrthoDB" id="1807125at2"/>
<gene>
    <name evidence="2" type="ORF">AT727_07610</name>
    <name evidence="1" type="ORF">DPCES_1159</name>
</gene>
<dbReference type="EMBL" id="LK996017">
    <property type="protein sequence ID" value="CDX01046.1"/>
    <property type="molecule type" value="Genomic_DNA"/>
</dbReference>
<reference evidence="2 3" key="2">
    <citation type="submission" date="2015-12" db="EMBL/GenBank/DDBJ databases">
        <title>Draft Genome Sequence of Desulfitobacterium hafniense Strain DH, a Sulfate-reducing Bacterium Isolated from Paddy Soils.</title>
        <authorList>
            <person name="Bao P."/>
            <person name="Zhang X."/>
            <person name="Li G."/>
        </authorList>
    </citation>
    <scope>NUCLEOTIDE SEQUENCE [LARGE SCALE GENOMIC DNA]</scope>
    <source>
        <strain evidence="2 3">DH</strain>
    </source>
</reference>
<protein>
    <submittedName>
        <fullName evidence="1">Uncharacterized protein</fullName>
    </submittedName>
</protein>
<sequence>MRQVLQTPQSIPVAIENSSSTIKYDRFGVLPTRQGLWTPAAGKSICLTAVQGTAPLAVSILLSDGSDDFLSLRITTPFSTVNQNFPSPYQLKANNTLMVRTSDEQIDCNTSGAATATQAAYNGRTDFTNVNNAVGLRNGSVASLASALLTQTGGNIVLGYNLLPALADYLDIEQVVIKFYCRLSLTLAVGVSSMLLNWRPNPQAAWIQLDQISLAIIGTLNYLTNPLEFDITTAVLGAANPWNVITTLQTSFIGSHTGLGIGNTIQLDAVEIEICTTGQNQLTLFGYEV</sequence>